<comment type="caution">
    <text evidence="2">The sequence shown here is derived from an EMBL/GenBank/DDBJ whole genome shotgun (WGS) entry which is preliminary data.</text>
</comment>
<reference evidence="2" key="2">
    <citation type="submission" date="2023-05" db="EMBL/GenBank/DDBJ databases">
        <authorList>
            <consortium name="Lawrence Berkeley National Laboratory"/>
            <person name="Steindorff A."/>
            <person name="Hensen N."/>
            <person name="Bonometti L."/>
            <person name="Westerberg I."/>
            <person name="Brannstrom I.O."/>
            <person name="Guillou S."/>
            <person name="Cros-Aarteil S."/>
            <person name="Calhoun S."/>
            <person name="Haridas S."/>
            <person name="Kuo A."/>
            <person name="Mondo S."/>
            <person name="Pangilinan J."/>
            <person name="Riley R."/>
            <person name="Labutti K."/>
            <person name="Andreopoulos B."/>
            <person name="Lipzen A."/>
            <person name="Chen C."/>
            <person name="Yanf M."/>
            <person name="Daum C."/>
            <person name="Ng V."/>
            <person name="Clum A."/>
            <person name="Ohm R."/>
            <person name="Martin F."/>
            <person name="Silar P."/>
            <person name="Natvig D."/>
            <person name="Lalanne C."/>
            <person name="Gautier V."/>
            <person name="Ament-Velasquez S.L."/>
            <person name="Kruys A."/>
            <person name="Hutchinson M.I."/>
            <person name="Powell A.J."/>
            <person name="Barry K."/>
            <person name="Miller A.N."/>
            <person name="Grigoriev I.V."/>
            <person name="Debuchy R."/>
            <person name="Gladieux P."/>
            <person name="Thoren M.H."/>
            <person name="Johannesson H."/>
        </authorList>
    </citation>
    <scope>NUCLEOTIDE SEQUENCE</scope>
    <source>
        <strain evidence="2">CBS 123565</strain>
    </source>
</reference>
<feature type="compositionally biased region" description="Low complexity" evidence="1">
    <location>
        <begin position="111"/>
        <end position="122"/>
    </location>
</feature>
<feature type="compositionally biased region" description="Low complexity" evidence="1">
    <location>
        <begin position="152"/>
        <end position="179"/>
    </location>
</feature>
<evidence type="ECO:0008006" key="4">
    <source>
        <dbReference type="Google" id="ProtNLM"/>
    </source>
</evidence>
<feature type="region of interest" description="Disordered" evidence="1">
    <location>
        <begin position="1"/>
        <end position="213"/>
    </location>
</feature>
<proteinExistence type="predicted"/>
<gene>
    <name evidence="2" type="ORF">BT67DRAFT_434641</name>
</gene>
<sequence>MEPYPSADDLDDMALSRSTSSIPPSLDERAARTERRDAQRRVAPGTVPMLQASELPTGNQEERFNLSVYDIPTGCQRTSAPTPMHAAAPKSPTAPSFHRKPSYASDRRPSSRSSPGYSLYPASKPPPATKPLPPLPPLPLLPALARSNPDRASLQASLDSSDAASVEASSRYSRSSRGSTLERVPTSSSTGPQTPVSASPPPPAPSVQSSAQPARNSFALDIVPWKQLESNDKPGKDPSVFFFDISTTSATLASKHGNNIIKVWSVGSGEVQNIKISCYTTAQPRSREYFVRSHAILSEPSNLIAVAAGFGDSLEIWDWGKRKRLQTIDNAHRWAAVRSNVMEAGWCPLATYRGDSDCIDLYAATHAKKPFKKFRTIELRKAGLPLMPKFPELAFSATGPLLVAASGPRPPRLGHPPPERETLLVAWEIHDGAPADAPYKVVAPWQHTELDTALPAGLATYGSVAVSLWIPASYRAIPIPEWRAAAAAAAANKTGGYNLAPVPAPYRHVLVWDFSVNSTTTFRIPNAASCISPDCRFVAYCDARAVETGARGCLALLDAMTGRVLWCWPDPDAGLMESGPGACTRPGFEQLGDLSRVTEMCFSADGGFLFVGDSAGAIGVFEGRGGVGQRAAQEGGVLGEEVELGEEGDGQVQGLQVRMMVLLRVWWRRAGVPYQEAASGRCGGVQGTVMVVAGSAGAAGGLPWSSSVSGKVRRLRRGMGSSSLGRLVVLALRWRRGASESSASWSMDMTWVLSSMLTFFGESGPVSIVSVVSDE</sequence>
<reference evidence="2" key="1">
    <citation type="journal article" date="2023" name="Mol. Phylogenet. Evol.">
        <title>Genome-scale phylogeny and comparative genomics of the fungal order Sordariales.</title>
        <authorList>
            <person name="Hensen N."/>
            <person name="Bonometti L."/>
            <person name="Westerberg I."/>
            <person name="Brannstrom I.O."/>
            <person name="Guillou S."/>
            <person name="Cros-Aarteil S."/>
            <person name="Calhoun S."/>
            <person name="Haridas S."/>
            <person name="Kuo A."/>
            <person name="Mondo S."/>
            <person name="Pangilinan J."/>
            <person name="Riley R."/>
            <person name="LaButti K."/>
            <person name="Andreopoulos B."/>
            <person name="Lipzen A."/>
            <person name="Chen C."/>
            <person name="Yan M."/>
            <person name="Daum C."/>
            <person name="Ng V."/>
            <person name="Clum A."/>
            <person name="Steindorff A."/>
            <person name="Ohm R.A."/>
            <person name="Martin F."/>
            <person name="Silar P."/>
            <person name="Natvig D.O."/>
            <person name="Lalanne C."/>
            <person name="Gautier V."/>
            <person name="Ament-Velasquez S.L."/>
            <person name="Kruys A."/>
            <person name="Hutchinson M.I."/>
            <person name="Powell A.J."/>
            <person name="Barry K."/>
            <person name="Miller A.N."/>
            <person name="Grigoriev I.V."/>
            <person name="Debuchy R."/>
            <person name="Gladieux P."/>
            <person name="Hiltunen Thoren M."/>
            <person name="Johannesson H."/>
        </authorList>
    </citation>
    <scope>NUCLEOTIDE SEQUENCE</scope>
    <source>
        <strain evidence="2">CBS 123565</strain>
    </source>
</reference>
<keyword evidence="3" id="KW-1185">Reference proteome</keyword>
<evidence type="ECO:0000313" key="3">
    <source>
        <dbReference type="Proteomes" id="UP001304895"/>
    </source>
</evidence>
<dbReference type="EMBL" id="MU853411">
    <property type="protein sequence ID" value="KAK4133656.1"/>
    <property type="molecule type" value="Genomic_DNA"/>
</dbReference>
<name>A0AAN6ZDB3_9PEZI</name>
<dbReference type="AlphaFoldDB" id="A0AAN6ZDB3"/>
<accession>A0AAN6ZDB3</accession>
<dbReference type="SUPFAM" id="SSF50960">
    <property type="entry name" value="TolB, C-terminal domain"/>
    <property type="match status" value="1"/>
</dbReference>
<feature type="compositionally biased region" description="Pro residues" evidence="1">
    <location>
        <begin position="123"/>
        <end position="140"/>
    </location>
</feature>
<evidence type="ECO:0000313" key="2">
    <source>
        <dbReference type="EMBL" id="KAK4133656.1"/>
    </source>
</evidence>
<feature type="compositionally biased region" description="Polar residues" evidence="1">
    <location>
        <begin position="185"/>
        <end position="194"/>
    </location>
</feature>
<protein>
    <recommendedName>
        <fullName evidence="4">WD40 repeat-like protein</fullName>
    </recommendedName>
</protein>
<dbReference type="Proteomes" id="UP001304895">
    <property type="component" value="Unassembled WGS sequence"/>
</dbReference>
<feature type="compositionally biased region" description="Basic and acidic residues" evidence="1">
    <location>
        <begin position="26"/>
        <end position="40"/>
    </location>
</feature>
<organism evidence="2 3">
    <name type="scientific">Trichocladium antarcticum</name>
    <dbReference type="NCBI Taxonomy" id="1450529"/>
    <lineage>
        <taxon>Eukaryota</taxon>
        <taxon>Fungi</taxon>
        <taxon>Dikarya</taxon>
        <taxon>Ascomycota</taxon>
        <taxon>Pezizomycotina</taxon>
        <taxon>Sordariomycetes</taxon>
        <taxon>Sordariomycetidae</taxon>
        <taxon>Sordariales</taxon>
        <taxon>Chaetomiaceae</taxon>
        <taxon>Trichocladium</taxon>
    </lineage>
</organism>
<evidence type="ECO:0000256" key="1">
    <source>
        <dbReference type="SAM" id="MobiDB-lite"/>
    </source>
</evidence>